<reference evidence="1 2" key="1">
    <citation type="submission" date="2015-01" db="EMBL/GenBank/DDBJ databases">
        <title>The Genome Sequence of Fonsecaea pedrosoi CBS 271.37.</title>
        <authorList>
            <consortium name="The Broad Institute Genomics Platform"/>
            <person name="Cuomo C."/>
            <person name="de Hoog S."/>
            <person name="Gorbushina A."/>
            <person name="Stielow B."/>
            <person name="Teixiera M."/>
            <person name="Abouelleil A."/>
            <person name="Chapman S.B."/>
            <person name="Priest M."/>
            <person name="Young S.K."/>
            <person name="Wortman J."/>
            <person name="Nusbaum C."/>
            <person name="Birren B."/>
        </authorList>
    </citation>
    <scope>NUCLEOTIDE SEQUENCE [LARGE SCALE GENOMIC DNA]</scope>
    <source>
        <strain evidence="1 2">CBS 271.37</strain>
    </source>
</reference>
<proteinExistence type="predicted"/>
<dbReference type="RefSeq" id="XP_013280650.1">
    <property type="nucleotide sequence ID" value="XM_013425196.1"/>
</dbReference>
<protein>
    <submittedName>
        <fullName evidence="1">Uncharacterized protein</fullName>
    </submittedName>
</protein>
<organism evidence="1 2">
    <name type="scientific">Fonsecaea pedrosoi CBS 271.37</name>
    <dbReference type="NCBI Taxonomy" id="1442368"/>
    <lineage>
        <taxon>Eukaryota</taxon>
        <taxon>Fungi</taxon>
        <taxon>Dikarya</taxon>
        <taxon>Ascomycota</taxon>
        <taxon>Pezizomycotina</taxon>
        <taxon>Eurotiomycetes</taxon>
        <taxon>Chaetothyriomycetidae</taxon>
        <taxon>Chaetothyriales</taxon>
        <taxon>Herpotrichiellaceae</taxon>
        <taxon>Fonsecaea</taxon>
    </lineage>
</organism>
<keyword evidence="2" id="KW-1185">Reference proteome</keyword>
<gene>
    <name evidence="1" type="ORF">Z517_09286</name>
</gene>
<dbReference type="Proteomes" id="UP000053029">
    <property type="component" value="Unassembled WGS sequence"/>
</dbReference>
<evidence type="ECO:0000313" key="2">
    <source>
        <dbReference type="Proteomes" id="UP000053029"/>
    </source>
</evidence>
<dbReference type="HOGENOM" id="CLU_2638106_0_0_1"/>
<dbReference type="VEuPathDB" id="FungiDB:Z517_09286"/>
<dbReference type="EMBL" id="KN846974">
    <property type="protein sequence ID" value="KIW76842.1"/>
    <property type="molecule type" value="Genomic_DNA"/>
</dbReference>
<name>A0A0D2ERG0_9EURO</name>
<dbReference type="GeneID" id="25308776"/>
<dbReference type="AlphaFoldDB" id="A0A0D2ERG0"/>
<sequence length="77" mass="8542">MAEADSNEGLEMLNNWKEYKHSDKTKAKDEPVCDSGCIGLCPYEQDILPPIATSLAYAPHEVLRVHAQRPDPEPGYG</sequence>
<accession>A0A0D2ERG0</accession>
<evidence type="ECO:0000313" key="1">
    <source>
        <dbReference type="EMBL" id="KIW76842.1"/>
    </source>
</evidence>